<gene>
    <name evidence="2" type="ordered locus">Nitsa_0128</name>
</gene>
<dbReference type="PANTHER" id="PTHR30595:SF6">
    <property type="entry name" value="SCHLAFEN ALBA-2 DOMAIN-CONTAINING PROTEIN"/>
    <property type="match status" value="1"/>
</dbReference>
<reference evidence="2 3" key="1">
    <citation type="journal article" date="2011" name="Stand. Genomic Sci.">
        <title>Complete genome sequence of Nitratifractor salsuginis type strain (E9I37-1).</title>
        <authorList>
            <person name="Anderson I."/>
            <person name="Sikorski J."/>
            <person name="Zeytun A."/>
            <person name="Nolan M."/>
            <person name="Lapidus A."/>
            <person name="Lucas S."/>
            <person name="Hammon N."/>
            <person name="Deshpande S."/>
            <person name="Cheng J.F."/>
            <person name="Tapia R."/>
            <person name="Han C."/>
            <person name="Goodwin L."/>
            <person name="Pitluck S."/>
            <person name="Liolios K."/>
            <person name="Pagani I."/>
            <person name="Ivanova N."/>
            <person name="Huntemann M."/>
            <person name="Mavromatis K."/>
            <person name="Ovchinikova G."/>
            <person name="Pati A."/>
            <person name="Chen A."/>
            <person name="Palaniappan K."/>
            <person name="Land M."/>
            <person name="Hauser L."/>
            <person name="Brambilla E.M."/>
            <person name="Ngatchou-Djao O.D."/>
            <person name="Rohde M."/>
            <person name="Tindall B.J."/>
            <person name="Goker M."/>
            <person name="Detter J.C."/>
            <person name="Woyke T."/>
            <person name="Bristow J."/>
            <person name="Eisen J.A."/>
            <person name="Markowitz V."/>
            <person name="Hugenholtz P."/>
            <person name="Klenk H.P."/>
            <person name="Kyrpides N.C."/>
        </authorList>
    </citation>
    <scope>NUCLEOTIDE SEQUENCE [LARGE SCALE GENOMIC DNA]</scope>
    <source>
        <strain evidence="3">DSM 16511 / JCM 12458 / E9I37-1</strain>
    </source>
</reference>
<protein>
    <submittedName>
        <fullName evidence="2">Transcriptional regulator</fullName>
    </submittedName>
</protein>
<dbReference type="AlphaFoldDB" id="E6WYN0"/>
<name>E6WYN0_NITSE</name>
<organism evidence="2 3">
    <name type="scientific">Nitratifractor salsuginis (strain DSM 16511 / JCM 12458 / E9I37-1)</name>
    <dbReference type="NCBI Taxonomy" id="749222"/>
    <lineage>
        <taxon>Bacteria</taxon>
        <taxon>Pseudomonadati</taxon>
        <taxon>Campylobacterota</taxon>
        <taxon>Epsilonproteobacteria</taxon>
        <taxon>Campylobacterales</taxon>
        <taxon>Sulfurovaceae</taxon>
        <taxon>Nitratifractor</taxon>
    </lineage>
</organism>
<evidence type="ECO:0000313" key="3">
    <source>
        <dbReference type="Proteomes" id="UP000008633"/>
    </source>
</evidence>
<dbReference type="Gene3D" id="3.30.565.60">
    <property type="match status" value="1"/>
</dbReference>
<reference evidence="3" key="2">
    <citation type="submission" date="2011-01" db="EMBL/GenBank/DDBJ databases">
        <title>The complete genome of Nitratifractor salsuginis DSM 16511.</title>
        <authorList>
            <consortium name="US DOE Joint Genome Institute (JGI-PGF)"/>
            <person name="Lucas S."/>
            <person name="Copeland A."/>
            <person name="Lapidus A."/>
            <person name="Bruce D."/>
            <person name="Goodwin L."/>
            <person name="Pitluck S."/>
            <person name="Kyrpides N."/>
            <person name="Mavromatis K."/>
            <person name="Ivanova N."/>
            <person name="Mikhailova N."/>
            <person name="Zeytun A."/>
            <person name="Detter J.C."/>
            <person name="Tapia R."/>
            <person name="Han C."/>
            <person name="Land M."/>
            <person name="Hauser L."/>
            <person name="Markowitz V."/>
            <person name="Cheng J.-F."/>
            <person name="Hugenholtz P."/>
            <person name="Woyke T."/>
            <person name="Wu D."/>
            <person name="Tindall B."/>
            <person name="Schuetze A."/>
            <person name="Brambilla E."/>
            <person name="Klenk H.-P."/>
            <person name="Eisen J.A."/>
        </authorList>
    </citation>
    <scope>NUCLEOTIDE SEQUENCE [LARGE SCALE GENOMIC DNA]</scope>
    <source>
        <strain evidence="3">DSM 16511 / JCM 12458 / E9I37-1</strain>
    </source>
</reference>
<evidence type="ECO:0000313" key="2">
    <source>
        <dbReference type="EMBL" id="ADV45401.1"/>
    </source>
</evidence>
<dbReference type="Proteomes" id="UP000008633">
    <property type="component" value="Chromosome"/>
</dbReference>
<dbReference type="Pfam" id="PF04326">
    <property type="entry name" value="SLFN_AlbA_2"/>
    <property type="match status" value="1"/>
</dbReference>
<dbReference type="InterPro" id="IPR007421">
    <property type="entry name" value="Schlafen_AlbA_2_dom"/>
</dbReference>
<dbReference type="InterPro" id="IPR038461">
    <property type="entry name" value="Schlafen_AlbA_2_dom_sf"/>
</dbReference>
<dbReference type="Pfam" id="PF13749">
    <property type="entry name" value="HATPase_c_4"/>
    <property type="match status" value="1"/>
</dbReference>
<dbReference type="OrthoDB" id="9789524at2"/>
<dbReference type="RefSeq" id="WP_013553098.1">
    <property type="nucleotide sequence ID" value="NC_014935.1"/>
</dbReference>
<keyword evidence="3" id="KW-1185">Reference proteome</keyword>
<dbReference type="eggNOG" id="COG2865">
    <property type="taxonomic scope" value="Bacteria"/>
</dbReference>
<accession>E6WYN0</accession>
<proteinExistence type="predicted"/>
<dbReference type="STRING" id="749222.Nitsa_0128"/>
<sequence length="564" mass="64497">MNETELLAYLKQLCGTEDEKCEHKEFSRLRHALANNAGKDIVSYVSALANMEGGILLIGVKDGLSQIVGIDDTSDLTPQRLPQRLCELCTNLSTERLSVDEYITSDTEKKVWVLHVPRHCPRKPVYAHKKAWQRNGESLIGLTQERERVILAEPMGIADDWSMAIVEEASIDDLSQEAITVAREEYKTKHPGLALEVEGWDDATFLNKAKLAIGGRLTRAALLLLGKEESSHLLAPAVPQISWVLKDEEGVEQGYEHFGLPILLSARKVHEKIRNHRIRYMSESKLFPEEVQKYDPWVIYEALHNCIAHQDYELGGRINVVEFPDRLVISNLGSFIPGSVENVIRQDAPPERYRNPFLSRAMVEINMIDTIGSGIRRIFSKMKQRYFPMPDYRISPERVEVTIYGRILDERYSELLARDNSLTLEAVIALDRIAKKLPVDRETIKELRSAGLVEGRVPNLYISAKVAQATGEKAKYTRYRGMDKQYYFDLIVKGIQQHGFLTRKDIDDLLTDKLPDYMNEKQRRTKISNLINELSNKLEKICNEGSDRSPKWVLCEDRDITNNY</sequence>
<evidence type="ECO:0000259" key="1">
    <source>
        <dbReference type="Pfam" id="PF04326"/>
    </source>
</evidence>
<dbReference type="Gene3D" id="3.30.950.30">
    <property type="entry name" value="Schlafen, AAA domain"/>
    <property type="match status" value="1"/>
</dbReference>
<dbReference type="InterPro" id="IPR038475">
    <property type="entry name" value="RecG_C_sf"/>
</dbReference>
<feature type="domain" description="Schlafen AlbA-2" evidence="1">
    <location>
        <begin position="17"/>
        <end position="138"/>
    </location>
</feature>
<dbReference type="HOGENOM" id="CLU_034637_0_0_7"/>
<dbReference type="PANTHER" id="PTHR30595">
    <property type="entry name" value="GLPR-RELATED TRANSCRIPTIONAL REPRESSOR"/>
    <property type="match status" value="1"/>
</dbReference>
<dbReference type="KEGG" id="nsa:Nitsa_0128"/>
<dbReference type="EMBL" id="CP002452">
    <property type="protein sequence ID" value="ADV45401.1"/>
    <property type="molecule type" value="Genomic_DNA"/>
</dbReference>